<dbReference type="PANTHER" id="PTHR11627">
    <property type="entry name" value="FRUCTOSE-BISPHOSPHATE ALDOLASE"/>
    <property type="match status" value="1"/>
</dbReference>
<dbReference type="EC" id="4.1.2.13" evidence="4"/>
<evidence type="ECO:0000313" key="9">
    <source>
        <dbReference type="EMBL" id="QIN80168.1"/>
    </source>
</evidence>
<gene>
    <name evidence="9" type="ORF">GBA65_18460</name>
</gene>
<dbReference type="KEGG" id="rmar:GBA65_18460"/>
<dbReference type="SUPFAM" id="SSF51569">
    <property type="entry name" value="Aldolase"/>
    <property type="match status" value="1"/>
</dbReference>
<dbReference type="Gene3D" id="3.20.20.70">
    <property type="entry name" value="Aldolase class I"/>
    <property type="match status" value="1"/>
</dbReference>
<dbReference type="AlphaFoldDB" id="A0A6G8Q148"/>
<reference evidence="9 10" key="1">
    <citation type="submission" date="2019-10" db="EMBL/GenBank/DDBJ databases">
        <title>Rubrobacter sp nov SCSIO 52915 isolated from a deep-sea sediment in the South China Sea.</title>
        <authorList>
            <person name="Chen R.W."/>
        </authorList>
    </citation>
    <scope>NUCLEOTIDE SEQUENCE [LARGE SCALE GENOMIC DNA]</scope>
    <source>
        <strain evidence="9 10">SCSIO 52915</strain>
    </source>
</reference>
<dbReference type="GO" id="GO:0004332">
    <property type="term" value="F:fructose-bisphosphate aldolase activity"/>
    <property type="evidence" value="ECO:0007669"/>
    <property type="project" value="UniProtKB-EC"/>
</dbReference>
<sequence length="340" mass="37096">MNAQELEKTARSLVPEGKGILAADESFGTIGKRFDAVGIESSEESRRDYREMLFTTPGIGDYLAGVILFDETVRQKASDGRLLPEVLEEQGVIPGIKVDGGAKEMALSPGEKLTEGLDGLRERLEEYREMGARFAKWRAVITIGDGIPTQNCIDANAFVLARYAAACQEQEIVPIVEPEVLIDGDHSIEQCEEATEKTLHATFARIFEAGVDLKGLLLKPNMVITGKDAAEQAGVEEVARRTVETLLRSVPAAVPGIVFLSGGQSDKQATAHLNAMNKLYDNLPWELSFSYARALQDLPMKTWKGDAGNVEAAQQAFYHRLKMNGAARSGSYSEEMEEAA</sequence>
<dbReference type="NCBIfam" id="NF033379">
    <property type="entry name" value="FrucBisAld_I"/>
    <property type="match status" value="1"/>
</dbReference>
<organism evidence="9 10">
    <name type="scientific">Rubrobacter marinus</name>
    <dbReference type="NCBI Taxonomy" id="2653852"/>
    <lineage>
        <taxon>Bacteria</taxon>
        <taxon>Bacillati</taxon>
        <taxon>Actinomycetota</taxon>
        <taxon>Rubrobacteria</taxon>
        <taxon>Rubrobacterales</taxon>
        <taxon>Rubrobacteraceae</taxon>
        <taxon>Rubrobacter</taxon>
    </lineage>
</organism>
<proteinExistence type="inferred from homology"/>
<comment type="pathway">
    <text evidence="2">Carbohydrate degradation; glycolysis; D-glyceraldehyde 3-phosphate and glycerone phosphate from D-glucose: step 4/4.</text>
</comment>
<dbReference type="FunFam" id="3.20.20.70:FF:000140">
    <property type="entry name" value="Fructose-bisphosphate aldolase"/>
    <property type="match status" value="1"/>
</dbReference>
<evidence type="ECO:0000256" key="5">
    <source>
        <dbReference type="ARBA" id="ARBA00023152"/>
    </source>
</evidence>
<evidence type="ECO:0000256" key="8">
    <source>
        <dbReference type="ARBA" id="ARBA00072515"/>
    </source>
</evidence>
<dbReference type="Pfam" id="PF00274">
    <property type="entry name" value="Glycolytic"/>
    <property type="match status" value="1"/>
</dbReference>
<keyword evidence="10" id="KW-1185">Reference proteome</keyword>
<dbReference type="EMBL" id="CP045121">
    <property type="protein sequence ID" value="QIN80168.1"/>
    <property type="molecule type" value="Genomic_DNA"/>
</dbReference>
<comment type="similarity">
    <text evidence="3">Belongs to the class I fructose-bisphosphate aldolase family.</text>
</comment>
<accession>A0A6G8Q148</accession>
<evidence type="ECO:0000256" key="4">
    <source>
        <dbReference type="ARBA" id="ARBA00013068"/>
    </source>
</evidence>
<keyword evidence="5" id="KW-0324">Glycolysis</keyword>
<dbReference type="GO" id="GO:0006096">
    <property type="term" value="P:glycolytic process"/>
    <property type="evidence" value="ECO:0007669"/>
    <property type="project" value="UniProtKB-UniPathway"/>
</dbReference>
<evidence type="ECO:0000256" key="3">
    <source>
        <dbReference type="ARBA" id="ARBA00010387"/>
    </source>
</evidence>
<evidence type="ECO:0000256" key="7">
    <source>
        <dbReference type="ARBA" id="ARBA00029799"/>
    </source>
</evidence>
<evidence type="ECO:0000256" key="6">
    <source>
        <dbReference type="ARBA" id="ARBA00023239"/>
    </source>
</evidence>
<evidence type="ECO:0000256" key="1">
    <source>
        <dbReference type="ARBA" id="ARBA00000441"/>
    </source>
</evidence>
<name>A0A6G8Q148_9ACTN</name>
<dbReference type="Proteomes" id="UP000502706">
    <property type="component" value="Chromosome"/>
</dbReference>
<dbReference type="InterPro" id="IPR013785">
    <property type="entry name" value="Aldolase_TIM"/>
</dbReference>
<dbReference type="CDD" id="cd00948">
    <property type="entry name" value="FBP_aldolase_I_a"/>
    <property type="match status" value="1"/>
</dbReference>
<protein>
    <recommendedName>
        <fullName evidence="8">Probable fructose-bisphosphate aldolase class 1</fullName>
        <ecNumber evidence="4">4.1.2.13</ecNumber>
    </recommendedName>
    <alternativeName>
        <fullName evidence="7">Fructose-bisphosphate aldolase class I</fullName>
    </alternativeName>
</protein>
<keyword evidence="6" id="KW-0456">Lyase</keyword>
<dbReference type="UniPathway" id="UPA00109">
    <property type="reaction ID" value="UER00183"/>
</dbReference>
<comment type="catalytic activity">
    <reaction evidence="1">
        <text>beta-D-fructose 1,6-bisphosphate = D-glyceraldehyde 3-phosphate + dihydroxyacetone phosphate</text>
        <dbReference type="Rhea" id="RHEA:14729"/>
        <dbReference type="ChEBI" id="CHEBI:32966"/>
        <dbReference type="ChEBI" id="CHEBI:57642"/>
        <dbReference type="ChEBI" id="CHEBI:59776"/>
        <dbReference type="EC" id="4.1.2.13"/>
    </reaction>
</comment>
<dbReference type="RefSeq" id="WP_166397846.1">
    <property type="nucleotide sequence ID" value="NZ_CP045121.1"/>
</dbReference>
<evidence type="ECO:0000256" key="2">
    <source>
        <dbReference type="ARBA" id="ARBA00004714"/>
    </source>
</evidence>
<dbReference type="InterPro" id="IPR000741">
    <property type="entry name" value="FBA_I"/>
</dbReference>
<evidence type="ECO:0000313" key="10">
    <source>
        <dbReference type="Proteomes" id="UP000502706"/>
    </source>
</evidence>